<dbReference type="PANTHER" id="PTHR10357:SF216">
    <property type="entry name" value="MALTOOLIGOSYL TREHALOSE SYNTHASE-RELATED"/>
    <property type="match status" value="1"/>
</dbReference>
<dbReference type="EMBL" id="JBHUFB010000010">
    <property type="protein sequence ID" value="MFD1813003.1"/>
    <property type="molecule type" value="Genomic_DNA"/>
</dbReference>
<reference evidence="3" key="1">
    <citation type="journal article" date="2019" name="Int. J. Syst. Evol. Microbiol.">
        <title>The Global Catalogue of Microorganisms (GCM) 10K type strain sequencing project: providing services to taxonomists for standard genome sequencing and annotation.</title>
        <authorList>
            <consortium name="The Broad Institute Genomics Platform"/>
            <consortium name="The Broad Institute Genome Sequencing Center for Infectious Disease"/>
            <person name="Wu L."/>
            <person name="Ma J."/>
        </authorList>
    </citation>
    <scope>NUCLEOTIDE SEQUENCE [LARGE SCALE GENOMIC DNA]</scope>
    <source>
        <strain evidence="3">DT72</strain>
    </source>
</reference>
<keyword evidence="3" id="KW-1185">Reference proteome</keyword>
<name>A0ABW4P4H5_9NOCA</name>
<dbReference type="Gene3D" id="3.20.20.80">
    <property type="entry name" value="Glycosidases"/>
    <property type="match status" value="1"/>
</dbReference>
<dbReference type="NCBIfam" id="TIGR02401">
    <property type="entry name" value="trehalose_TreY"/>
    <property type="match status" value="1"/>
</dbReference>
<dbReference type="SUPFAM" id="SSF51445">
    <property type="entry name" value="(Trans)glycosidases"/>
    <property type="match status" value="1"/>
</dbReference>
<feature type="domain" description="Glycosyl hydrolase family 13 catalytic" evidence="1">
    <location>
        <begin position="11"/>
        <end position="396"/>
    </location>
</feature>
<evidence type="ECO:0000259" key="1">
    <source>
        <dbReference type="SMART" id="SM00642"/>
    </source>
</evidence>
<evidence type="ECO:0000313" key="3">
    <source>
        <dbReference type="Proteomes" id="UP001597286"/>
    </source>
</evidence>
<dbReference type="Gene3D" id="1.10.150.200">
    <property type="entry name" value="Maltooligosyl trehalose synthase, domain 3"/>
    <property type="match status" value="1"/>
</dbReference>
<dbReference type="InterPro" id="IPR013797">
    <property type="entry name" value="Maltooligo_trehalose_synth_4"/>
</dbReference>
<accession>A0ABW4P4H5</accession>
<dbReference type="Gene3D" id="1.10.10.470">
    <property type="entry name" value="Maltooligosyl trehalose synthase, domain 4"/>
    <property type="match status" value="1"/>
</dbReference>
<dbReference type="InterPro" id="IPR017853">
    <property type="entry name" value="GH"/>
</dbReference>
<keyword evidence="2" id="KW-0413">Isomerase</keyword>
<dbReference type="Proteomes" id="UP001597286">
    <property type="component" value="Unassembled WGS sequence"/>
</dbReference>
<organism evidence="2 3">
    <name type="scientific">Rhodococcus gannanensis</name>
    <dbReference type="NCBI Taxonomy" id="1960308"/>
    <lineage>
        <taxon>Bacteria</taxon>
        <taxon>Bacillati</taxon>
        <taxon>Actinomycetota</taxon>
        <taxon>Actinomycetes</taxon>
        <taxon>Mycobacteriales</taxon>
        <taxon>Nocardiaceae</taxon>
        <taxon>Rhodococcus</taxon>
    </lineage>
</organism>
<dbReference type="EC" id="5.4.99.15" evidence="2"/>
<dbReference type="InterPro" id="IPR006047">
    <property type="entry name" value="GH13_cat_dom"/>
</dbReference>
<dbReference type="GO" id="GO:0047470">
    <property type="term" value="F:(1,4)-alpha-D-glucan 1-alpha-D-glucosylmutase activity"/>
    <property type="evidence" value="ECO:0007669"/>
    <property type="project" value="UniProtKB-EC"/>
</dbReference>
<dbReference type="CDD" id="cd11336">
    <property type="entry name" value="AmyAc_MTSase"/>
    <property type="match status" value="1"/>
</dbReference>
<dbReference type="SMART" id="SM00642">
    <property type="entry name" value="Aamy"/>
    <property type="match status" value="1"/>
</dbReference>
<comment type="caution">
    <text evidence="2">The sequence shown here is derived from an EMBL/GenBank/DDBJ whole genome shotgun (WGS) entry which is preliminary data.</text>
</comment>
<dbReference type="InterPro" id="IPR012767">
    <property type="entry name" value="Trehalose_TreY"/>
</dbReference>
<dbReference type="RefSeq" id="WP_378485508.1">
    <property type="nucleotide sequence ID" value="NZ_JBHUFB010000010.1"/>
</dbReference>
<proteinExistence type="predicted"/>
<dbReference type="Pfam" id="PF00128">
    <property type="entry name" value="Alpha-amylase"/>
    <property type="match status" value="1"/>
</dbReference>
<dbReference type="Gene3D" id="3.30.1590.10">
    <property type="entry name" value="Maltooligosyl trehalose synthase, domain 2"/>
    <property type="match status" value="1"/>
</dbReference>
<sequence>MRPITSTYRLQLRPDALTLDDARKLADYLQNLGISHLYLSPVLTAGAGSTHGYDVTDPTTVSAALGGREALSALVADLRSRDMGVVVDLVPNHVGVDRPQENPWWWDVLRNGRSSEYAEFFDIDWTQGRFAVPVLGDDGTAELTVDRSGPEPTLAYHERRFPIAPGTDRGDAAATHAEQAYELVHWRSGRVGYRRFFTVDSLAAVRQEDPAVFEATHREVASWIADDLVDGVRVDHPDGLADPTGYLTQLRAVVGPARWLVAEKILTHGESLDPALPVDGTTGYDALAEFGGVFVDPAGEGPLTELHREFTGDAGDADALAAAERDTKREVLWGGLKPEVDRLVEAIRRDSPVTVDTAPLTGAVIEIVSRIPTYRTDYGPTVGVLATAAGDAAHARPGLAGALSAVTSAVLANGEAAVRLQQVCGAATAKAVEDRLFYRTARLTSLQEVGGNPGRFAIPVPEFHLLQAERARSWPAAMTALSTHDTKRGEDVRARIGVLSQVADLWAESVREWETTTPSPDPATGLFLWQTMFGVWPVEGEPTSLLHVRLHDYATKAVREAAVHTDWASTNPDFENEVHHWIDAVLTGPVCRSMANVVRRLAPHGQVAALGQKLLQLVAPGIPDVYQGTELWEDSLVDPDNRRPVDFAVRRALLAVLDPRGAVDESVKMLVVREALRIRRERPWCFVGGSYTPVFADGPTADHVVGLLRGDEVIALTARLSVSGFGRRWDGTVIRFPPGRWTDRLTGREFEGTVELSALFAGRSVLLLVRQ</sequence>
<dbReference type="PANTHER" id="PTHR10357">
    <property type="entry name" value="ALPHA-AMYLASE FAMILY MEMBER"/>
    <property type="match status" value="1"/>
</dbReference>
<protein>
    <submittedName>
        <fullName evidence="2">Malto-oligosyltrehalose synthase</fullName>
        <ecNumber evidence="2">5.4.99.15</ecNumber>
    </submittedName>
</protein>
<evidence type="ECO:0000313" key="2">
    <source>
        <dbReference type="EMBL" id="MFD1813003.1"/>
    </source>
</evidence>
<gene>
    <name evidence="2" type="primary">treY</name>
    <name evidence="2" type="ORF">ACFSJG_12310</name>
</gene>